<dbReference type="InterPro" id="IPR001647">
    <property type="entry name" value="HTH_TetR"/>
</dbReference>
<accession>A0A930VPS4</accession>
<dbReference type="SUPFAM" id="SSF46689">
    <property type="entry name" value="Homeodomain-like"/>
    <property type="match status" value="1"/>
</dbReference>
<dbReference type="Pfam" id="PF00440">
    <property type="entry name" value="TetR_N"/>
    <property type="match status" value="1"/>
</dbReference>
<name>A0A930VPS4_9ACTN</name>
<keyword evidence="7" id="KW-1185">Reference proteome</keyword>
<sequence>MSDTGTGARGRRSRREQYADATKAAVVYAARQLFASQGYFATKVEEIARLSRVSPATIYAQCGGKQGLLRTLMDEWTEGPGVQAVVDAVRACESPREIIRILGNAYLAVHEDFGDVTRVVSETAPHDEEAARVLAIATQRHRHVLDLVAARLRELDGIADGLSDKDVADLVFYYFGRDRIGFVVTDLGWTSTRARDWIGEQLARTVLKSGVS</sequence>
<keyword evidence="1" id="KW-0805">Transcription regulation</keyword>
<dbReference type="AlphaFoldDB" id="A0A930VPS4"/>
<evidence type="ECO:0000256" key="2">
    <source>
        <dbReference type="ARBA" id="ARBA00023125"/>
    </source>
</evidence>
<dbReference type="Gene3D" id="1.10.10.60">
    <property type="entry name" value="Homeodomain-like"/>
    <property type="match status" value="1"/>
</dbReference>
<dbReference type="EMBL" id="JADKPO010000017">
    <property type="protein sequence ID" value="MBF4768788.1"/>
    <property type="molecule type" value="Genomic_DNA"/>
</dbReference>
<keyword evidence="3" id="KW-0804">Transcription</keyword>
<dbReference type="GO" id="GO:0003700">
    <property type="term" value="F:DNA-binding transcription factor activity"/>
    <property type="evidence" value="ECO:0007669"/>
    <property type="project" value="TreeGrafter"/>
</dbReference>
<evidence type="ECO:0000259" key="5">
    <source>
        <dbReference type="PROSITE" id="PS50977"/>
    </source>
</evidence>
<gene>
    <name evidence="6" type="ORF">ISU10_13540</name>
</gene>
<dbReference type="Proteomes" id="UP000660668">
    <property type="component" value="Unassembled WGS sequence"/>
</dbReference>
<evidence type="ECO:0000313" key="7">
    <source>
        <dbReference type="Proteomes" id="UP000660668"/>
    </source>
</evidence>
<organism evidence="6 7">
    <name type="scientific">Nocardioides agariphilus</name>
    <dbReference type="NCBI Taxonomy" id="433664"/>
    <lineage>
        <taxon>Bacteria</taxon>
        <taxon>Bacillati</taxon>
        <taxon>Actinomycetota</taxon>
        <taxon>Actinomycetes</taxon>
        <taxon>Propionibacteriales</taxon>
        <taxon>Nocardioidaceae</taxon>
        <taxon>Nocardioides</taxon>
    </lineage>
</organism>
<dbReference type="PANTHER" id="PTHR30055:SF234">
    <property type="entry name" value="HTH-TYPE TRANSCRIPTIONAL REGULATOR BETI"/>
    <property type="match status" value="1"/>
</dbReference>
<feature type="DNA-binding region" description="H-T-H motif" evidence="4">
    <location>
        <begin position="43"/>
        <end position="62"/>
    </location>
</feature>
<proteinExistence type="predicted"/>
<dbReference type="PRINTS" id="PR00455">
    <property type="entry name" value="HTHTETR"/>
</dbReference>
<dbReference type="RefSeq" id="WP_194696941.1">
    <property type="nucleotide sequence ID" value="NZ_JADKPO010000017.1"/>
</dbReference>
<evidence type="ECO:0000256" key="1">
    <source>
        <dbReference type="ARBA" id="ARBA00023015"/>
    </source>
</evidence>
<dbReference type="PANTHER" id="PTHR30055">
    <property type="entry name" value="HTH-TYPE TRANSCRIPTIONAL REGULATOR RUTR"/>
    <property type="match status" value="1"/>
</dbReference>
<reference evidence="6" key="1">
    <citation type="submission" date="2020-11" db="EMBL/GenBank/DDBJ databases">
        <title>Nocardioides cynanchi sp. nov., isolated from soil of rhizosphere of Cynanchum wilfordii.</title>
        <authorList>
            <person name="Lee J.-S."/>
            <person name="Suh M.K."/>
            <person name="Kim J.-S."/>
        </authorList>
    </citation>
    <scope>NUCLEOTIDE SEQUENCE</scope>
    <source>
        <strain evidence="6">KCTC 19276</strain>
    </source>
</reference>
<protein>
    <submittedName>
        <fullName evidence="6">TetR/AcrR family transcriptional regulator</fullName>
    </submittedName>
</protein>
<keyword evidence="2 4" id="KW-0238">DNA-binding</keyword>
<evidence type="ECO:0000256" key="3">
    <source>
        <dbReference type="ARBA" id="ARBA00023163"/>
    </source>
</evidence>
<evidence type="ECO:0000313" key="6">
    <source>
        <dbReference type="EMBL" id="MBF4768788.1"/>
    </source>
</evidence>
<dbReference type="Gene3D" id="1.10.357.10">
    <property type="entry name" value="Tetracycline Repressor, domain 2"/>
    <property type="match status" value="1"/>
</dbReference>
<dbReference type="InterPro" id="IPR050109">
    <property type="entry name" value="HTH-type_TetR-like_transc_reg"/>
</dbReference>
<dbReference type="GO" id="GO:0000976">
    <property type="term" value="F:transcription cis-regulatory region binding"/>
    <property type="evidence" value="ECO:0007669"/>
    <property type="project" value="TreeGrafter"/>
</dbReference>
<evidence type="ECO:0000256" key="4">
    <source>
        <dbReference type="PROSITE-ProRule" id="PRU00335"/>
    </source>
</evidence>
<dbReference type="PROSITE" id="PS50977">
    <property type="entry name" value="HTH_TETR_2"/>
    <property type="match status" value="1"/>
</dbReference>
<dbReference type="InterPro" id="IPR009057">
    <property type="entry name" value="Homeodomain-like_sf"/>
</dbReference>
<feature type="domain" description="HTH tetR-type" evidence="5">
    <location>
        <begin position="20"/>
        <end position="80"/>
    </location>
</feature>
<comment type="caution">
    <text evidence="6">The sequence shown here is derived from an EMBL/GenBank/DDBJ whole genome shotgun (WGS) entry which is preliminary data.</text>
</comment>